<dbReference type="PANTHER" id="PTHR37469">
    <property type="entry name" value="CELLOBIONIC ACID PHOSPHORYLASE-RELATED"/>
    <property type="match status" value="1"/>
</dbReference>
<dbReference type="EMBL" id="CP058561">
    <property type="protein sequence ID" value="QUH28723.1"/>
    <property type="molecule type" value="Genomic_DNA"/>
</dbReference>
<dbReference type="GO" id="GO:0016757">
    <property type="term" value="F:glycosyltransferase activity"/>
    <property type="evidence" value="ECO:0007669"/>
    <property type="project" value="UniProtKB-KW"/>
</dbReference>
<dbReference type="Pfam" id="PF06165">
    <property type="entry name" value="GH94_b-supersand"/>
    <property type="match status" value="1"/>
</dbReference>
<dbReference type="Proteomes" id="UP000677305">
    <property type="component" value="Chromosome"/>
</dbReference>
<accession>A0A8J8M9J9</accession>
<keyword evidence="1" id="KW-0328">Glycosyltransferase</keyword>
<dbReference type="GO" id="GO:0005975">
    <property type="term" value="P:carbohydrate metabolic process"/>
    <property type="evidence" value="ECO:0007669"/>
    <property type="project" value="InterPro"/>
</dbReference>
<evidence type="ECO:0000256" key="2">
    <source>
        <dbReference type="ARBA" id="ARBA00022679"/>
    </source>
</evidence>
<dbReference type="InterPro" id="IPR010383">
    <property type="entry name" value="Glyco_hydrolase_94_b-supersand"/>
</dbReference>
<keyword evidence="6" id="KW-1185">Reference proteome</keyword>
<evidence type="ECO:0000259" key="3">
    <source>
        <dbReference type="Pfam" id="PF06165"/>
    </source>
</evidence>
<dbReference type="KEGG" id="vgu:HYG85_07275"/>
<dbReference type="Gene3D" id="2.70.98.40">
    <property type="entry name" value="Glycoside hydrolase, family 65, N-terminal domain"/>
    <property type="match status" value="1"/>
</dbReference>
<proteinExistence type="predicted"/>
<dbReference type="AlphaFoldDB" id="A0A8J8M9J9"/>
<dbReference type="SUPFAM" id="SSF48208">
    <property type="entry name" value="Six-hairpin glycosidases"/>
    <property type="match status" value="1"/>
</dbReference>
<feature type="domain" description="Glycosyl hydrolase 94 supersandwich" evidence="3">
    <location>
        <begin position="98"/>
        <end position="326"/>
    </location>
</feature>
<evidence type="ECO:0000259" key="4">
    <source>
        <dbReference type="Pfam" id="PF17167"/>
    </source>
</evidence>
<evidence type="ECO:0000256" key="1">
    <source>
        <dbReference type="ARBA" id="ARBA00022676"/>
    </source>
</evidence>
<dbReference type="InterPro" id="IPR052047">
    <property type="entry name" value="GH94_Enzymes"/>
</dbReference>
<gene>
    <name evidence="5" type="ORF">HYG85_07275</name>
</gene>
<dbReference type="InterPro" id="IPR012341">
    <property type="entry name" value="6hp_glycosidase-like_sf"/>
</dbReference>
<sequence length="870" mass="100379">MKDITRIVKDFSNEYHNIKDSKSGYTINKMPGNTYFIDDSNILVMPRDDGECRYPYGQKGFNFWAYSSGYMHCNEGLFSPFIRASEGAEPKIAFFAGIKDDERYRVIPLLSVPVIEEAEHLGVERYTIFTKGATYYITEYDNILFAVRVFVDENNQVYFTITAHNENEDKREIFISSYLNPFLKNAIVENSTDRWFRQVTYIDVKDVNKLGSFVVETYEELDRSSMKANYGVINRYLKLDENSELIKSEITTSRYKYVGGTRKSLHTPSALYNGTFGEHQPICTFTETAIAGDLMRLKLKDNARIDLTLGYCFSDDKKNKLLKEYTTCNNIDNLLQEIEQEEKDRQSRLDLTFGREINESQVKPYVLNSFFEHLKKQVEFCSVIKGYIQLSSFSLIGIRDVFQAIEGLLYWQPEVARDKMLEALNFIAPNGRCPRQYSLPKREGEPPAMDLRPFIDQGVWVISTISSYLKFTGDFEFLDEICGYYDIIDDKIHSVQKSHKQSTVLQHLFDIMDYLLVNRDHENTKCVCALYGDWNDALDGLGVSKDKSKEYGTGVSVMATLQVYQNLNEMIELLELLDANKYQDIIKQYKQARLEIEQGLKEHAVISKDNMKKIVHGWGDEKSYYVGSFNDPDGVERDGLTSNAFWAISGLYDQDTSIESTIIRAFARLDSKYGLKTFEPHFERGVKGVGRIPNLPAGTAENGAPYIHASMFGIMALFKMGCSELAWEQLNKSMPITHDKISCSPYIMPNSYGYNEEKCIDGESMHDWQTGSSNVLLKIFLKYIFGFQPEYKGIWIQPCKNIPFKSFDFSIMMGETEVIIKYENKGYDKREFYIDENRKQGTYDSIMKLDKLWLDKSLLVKDKIIVRVTD</sequence>
<evidence type="ECO:0000313" key="5">
    <source>
        <dbReference type="EMBL" id="QUH28723.1"/>
    </source>
</evidence>
<protein>
    <recommendedName>
        <fullName evidence="7">Glycosyl hydrolase 36 catalytic domain-containing protein</fullName>
    </recommendedName>
</protein>
<dbReference type="Pfam" id="PF17167">
    <property type="entry name" value="Glyco_hydro_94"/>
    <property type="match status" value="1"/>
</dbReference>
<dbReference type="PANTHER" id="PTHR37469:SF2">
    <property type="entry name" value="CELLOBIONIC ACID PHOSPHORYLASE"/>
    <property type="match status" value="1"/>
</dbReference>
<organism evidence="5 6">
    <name type="scientific">Vallitalea guaymasensis</name>
    <dbReference type="NCBI Taxonomy" id="1185412"/>
    <lineage>
        <taxon>Bacteria</taxon>
        <taxon>Bacillati</taxon>
        <taxon>Bacillota</taxon>
        <taxon>Clostridia</taxon>
        <taxon>Lachnospirales</taxon>
        <taxon>Vallitaleaceae</taxon>
        <taxon>Vallitalea</taxon>
    </lineage>
</organism>
<name>A0A8J8M9J9_9FIRM</name>
<evidence type="ECO:0008006" key="7">
    <source>
        <dbReference type="Google" id="ProtNLM"/>
    </source>
</evidence>
<feature type="domain" description="Glycosyl hydrolase 94 catalytic" evidence="4">
    <location>
        <begin position="385"/>
        <end position="786"/>
    </location>
</feature>
<dbReference type="Gene3D" id="1.50.10.10">
    <property type="match status" value="1"/>
</dbReference>
<dbReference type="InterPro" id="IPR033432">
    <property type="entry name" value="GH94_catalytic"/>
</dbReference>
<keyword evidence="2" id="KW-0808">Transferase</keyword>
<dbReference type="InterPro" id="IPR037018">
    <property type="entry name" value="GH65_N"/>
</dbReference>
<dbReference type="RefSeq" id="WP_212692935.1">
    <property type="nucleotide sequence ID" value="NZ_CP058561.1"/>
</dbReference>
<dbReference type="InterPro" id="IPR008928">
    <property type="entry name" value="6-hairpin_glycosidase_sf"/>
</dbReference>
<evidence type="ECO:0000313" key="6">
    <source>
        <dbReference type="Proteomes" id="UP000677305"/>
    </source>
</evidence>
<reference evidence="5 6" key="1">
    <citation type="submission" date="2020-07" db="EMBL/GenBank/DDBJ databases">
        <title>Vallitalea guaymasensis genome.</title>
        <authorList>
            <person name="Postec A."/>
        </authorList>
    </citation>
    <scope>NUCLEOTIDE SEQUENCE [LARGE SCALE GENOMIC DNA]</scope>
    <source>
        <strain evidence="5 6">Ra1766G1</strain>
    </source>
</reference>